<dbReference type="EMBL" id="VDLU01000003">
    <property type="protein sequence ID" value="TNJ27803.1"/>
    <property type="molecule type" value="Genomic_DNA"/>
</dbReference>
<evidence type="ECO:0000256" key="2">
    <source>
        <dbReference type="SAM" id="SignalP"/>
    </source>
</evidence>
<dbReference type="SUPFAM" id="SSF48371">
    <property type="entry name" value="ARM repeat"/>
    <property type="match status" value="1"/>
</dbReference>
<dbReference type="Proteomes" id="UP000315496">
    <property type="component" value="Chromosome 3"/>
</dbReference>
<reference evidence="3 4" key="1">
    <citation type="submission" date="2019-05" db="EMBL/GenBank/DDBJ databases">
        <title>The compact genome of Giardia muris reveals important steps in the evolution of intestinal protozoan parasites.</title>
        <authorList>
            <person name="Xu F."/>
            <person name="Jimenez-Gonzalez A."/>
            <person name="Einarsson E."/>
            <person name="Astvaldsson A."/>
            <person name="Peirasmaki D."/>
            <person name="Eckmann L."/>
            <person name="Andersson J.O."/>
            <person name="Svard S.G."/>
            <person name="Jerlstrom-Hultqvist J."/>
        </authorList>
    </citation>
    <scope>NUCLEOTIDE SEQUENCE [LARGE SCALE GENOMIC DNA]</scope>
    <source>
        <strain evidence="3 4">Roberts-Thomson</strain>
    </source>
</reference>
<dbReference type="InterPro" id="IPR016024">
    <property type="entry name" value="ARM-type_fold"/>
</dbReference>
<name>A0A4Z1T1K6_GIAMU</name>
<sequence>MTVLLLLLSGLRDPSRTATFEASVRRIREIASWRRGAVAAQAAAALAADASPEHIEAICRLVGIFVDAGKPLECEEGASDVSLSVRCLVRNRVAYVGYLSRSLDVPAHTLLEALRETAIKLLPLGPCRPREQPDNETRLFKIDLRNEQARAGEALYVSFARLGPASFTEWLLQQLPTSTAAPTTRLIQYLKKRTDALPEQMHELLDWLPAMLIDPADREALTSCVQETQEEESNARLIPAVVRVFMRLQAQQGSNFEAFTSAQTENPLIAILSRNRVSSEAGRKYVCGSGQVVLLLLAASATALLPDRSWAICLLLELSMIIPTLEGNISRIAALAGYITLAKLFTSVELEEILELLDPRAVEALTEHLCNWCRRTPQPLAVRVLAFQALVPRFPAASPTLKRYVPSLFWAANDLLRSGGTSQSMLMAIAADLDIVKHSLILQGLFSLETAAVLGVSEVLGASVSFALAHTISATDSTKARQNKELIALQPEEWLHLVAIPHLELHGLFQGIEQLFRTQIADPSMIFQSVQSYPGSEESMSSTSNISRICNTDVADFFATLVRICEPLAAGVVSFYELEMNPSDLSQPRLLPSVEASLSSVNSFQVTCKEYFCLYRLVGLLVTILILHPKVTKGALSERSFPYAPMTSLLMGQCILARNFGDTGLPRDAVDFLRDVVQRHVVRVVRRDPLPSRGTATSALATVYNNRADSVAGADDVRVPLSEETMEERIEPFAVVFAVSILKSLNKEVDEGMRDACLQTLLQVSTGLYVTSSIPLGLKYASTVAFRYLEELFSGQQRASLVSGLLHFLTRNFPAFLTNYVPGIHRQDSFLITMRLYCLLGLCLKDVESEAILRALRGRQITFPAFLVACMRAFFFLDADLIVAMVDASIPVFKAIFGDPQAQDIVGFPDAFLTPVPDSKGIFACGERRYYSLFGLGQDEPLTRYGLLGMILVAHLKRIREVVAEARADTAKRPNVLTVKLMFPGLRYWSYDPALAVAENVHTYTEGLNTGELKASLEYYFEAMAIDVFFNAEPATAETCFGQHRSLLQSLDAGILVPEAERLLTHILSQISISLCFSVATDASLEAGARRDQSMEAFASYYVLLAEKHIRRRVIPVRTLIYFGQLSSSLCSELTLHEVKILQDGRQGKEASVLLKTFPSTCDLRQYSIPLVVADVALRQTAERIRLVVPDTSKRVYQLERCCTYLTSFLEAEDLILFVNTTARFLHELAEMPFVPQAPAVMHALYALAGHVIAKSGLPSTYKEPSTPFSTLSSGAISRLANSPNFTALYKASTSVVTSYIGKHKGISIKTTFYSCHTPSRNYGAMYRMLALGETQALETSSSMSDTDALSDPGEEAPFTHRRTTSGSRLSISRDHLSPRTRHDCLVSSPNLRTTDSSILHLGFFHLSSFDSLLALVRILDITPEIRTLFIRKACACIAYYEQVERRSFYLSYLHTRIIDLFAHLLERDPRVTVLSEIIFTLHAFQPRFLDSTLAPHVLQALLESATCIFLHTAQGRCAIQMADIGRSLILQEGYRPLARGPIGVNTDLPDLFLLAFLSLPEGVMQTLFRHLMITTFLARVLEADGLLDRRALISSREGCTGLSAIAWVDALETDQYSGIVQFLLDTDIELVLELLPGLIARCMTGLQAYRVGRLLYWLSFRLTGQKGDTPCSADTILMRLGSSCGPALLQIRSDAVLISLCRCTCPLLCLRPDSFSHLVLDEQAVRSDASWYLRVIGSALPEVFLEPALIDELPEQEHLNDIEYRTYAKKLRVAMFEHLSGELDGRVQALATNDQISDLLSFGASFRVIDDLLPILLAERDSPSPSCLVRVVHAASSALIVAAKSALADATQLSRIISGALMLLMDKPEDLPEKLKEITKYGKQPLETSNWLSEIFHTTSSRLRIPLVQETLDLTEAPLLLILPSVLMVAASGIACRIENFDEALSTALTVDLPEAIAGLLSLYTSAVKRPESAQIETLLREYLCRGAESGVGAVDTSAALILDHRSNPTDLTLATCALQCYTQLIISGRVHGEQAEGIVRGILRWDFEPKFYSAASDCIKALLCAQLDQRIVDEVLVPAITILVSDPRSDEIHFGELIGLLKTQENGETDKLDRLASLYANSPAETLPSKLSFLVQYIFSSSAHVKTKCTLLWLLARMIERFSWARPAIQGAIKEVQEGCTANDQVVACCVECYAILYLAS</sequence>
<feature type="signal peptide" evidence="2">
    <location>
        <begin position="1"/>
        <end position="17"/>
    </location>
</feature>
<evidence type="ECO:0000313" key="4">
    <source>
        <dbReference type="Proteomes" id="UP000315496"/>
    </source>
</evidence>
<protein>
    <recommendedName>
        <fullName evidence="5">Non-specific serine/threonine protein kinase</fullName>
    </recommendedName>
</protein>
<evidence type="ECO:0000313" key="3">
    <source>
        <dbReference type="EMBL" id="TNJ27803.1"/>
    </source>
</evidence>
<keyword evidence="2" id="KW-0732">Signal</keyword>
<evidence type="ECO:0000256" key="1">
    <source>
        <dbReference type="SAM" id="MobiDB-lite"/>
    </source>
</evidence>
<dbReference type="VEuPathDB" id="GiardiaDB:GMRT_12195"/>
<organism evidence="3 4">
    <name type="scientific">Giardia muris</name>
    <dbReference type="NCBI Taxonomy" id="5742"/>
    <lineage>
        <taxon>Eukaryota</taxon>
        <taxon>Metamonada</taxon>
        <taxon>Diplomonadida</taxon>
        <taxon>Hexamitidae</taxon>
        <taxon>Giardiinae</taxon>
        <taxon>Giardia</taxon>
    </lineage>
</organism>
<evidence type="ECO:0008006" key="5">
    <source>
        <dbReference type="Google" id="ProtNLM"/>
    </source>
</evidence>
<proteinExistence type="predicted"/>
<keyword evidence="4" id="KW-1185">Reference proteome</keyword>
<feature type="chain" id="PRO_5021342720" description="Non-specific serine/threonine protein kinase" evidence="2">
    <location>
        <begin position="18"/>
        <end position="2203"/>
    </location>
</feature>
<dbReference type="OrthoDB" id="10255869at2759"/>
<feature type="region of interest" description="Disordered" evidence="1">
    <location>
        <begin position="1341"/>
        <end position="1373"/>
    </location>
</feature>
<gene>
    <name evidence="3" type="ORF">GMRT_12195</name>
</gene>
<comment type="caution">
    <text evidence="3">The sequence shown here is derived from an EMBL/GenBank/DDBJ whole genome shotgun (WGS) entry which is preliminary data.</text>
</comment>
<accession>A0A4Z1T1K6</accession>